<evidence type="ECO:0000313" key="12">
    <source>
        <dbReference type="Proteomes" id="UP000310673"/>
    </source>
</evidence>
<dbReference type="InterPro" id="IPR003953">
    <property type="entry name" value="FAD-dep_OxRdtase_2_FAD-bd"/>
</dbReference>
<evidence type="ECO:0000256" key="8">
    <source>
        <dbReference type="ARBA" id="ARBA00049922"/>
    </source>
</evidence>
<evidence type="ECO:0000256" key="9">
    <source>
        <dbReference type="SAM" id="MobiDB-lite"/>
    </source>
</evidence>
<dbReference type="PANTHER" id="PTHR43400:SF10">
    <property type="entry name" value="3-OXOSTEROID 1-DEHYDROGENASE"/>
    <property type="match status" value="1"/>
</dbReference>
<dbReference type="PANTHER" id="PTHR43400">
    <property type="entry name" value="FUMARATE REDUCTASE"/>
    <property type="match status" value="1"/>
</dbReference>
<dbReference type="InterPro" id="IPR027477">
    <property type="entry name" value="Succ_DH/fumarate_Rdtase_cat_sf"/>
</dbReference>
<feature type="region of interest" description="Disordered" evidence="9">
    <location>
        <begin position="101"/>
        <end position="121"/>
    </location>
</feature>
<dbReference type="Gene3D" id="3.90.700.10">
    <property type="entry name" value="Succinate dehydrogenase/fumarate reductase flavoprotein, catalytic domain"/>
    <property type="match status" value="1"/>
</dbReference>
<evidence type="ECO:0000313" key="11">
    <source>
        <dbReference type="EMBL" id="QCX23719.1"/>
    </source>
</evidence>
<dbReference type="Gene3D" id="3.50.50.60">
    <property type="entry name" value="FAD/NAD(P)-binding domain"/>
    <property type="match status" value="1"/>
</dbReference>
<dbReference type="Pfam" id="PF04205">
    <property type="entry name" value="FMN_bind"/>
    <property type="match status" value="1"/>
</dbReference>
<comment type="cofactor">
    <cofactor evidence="1">
        <name>FMN</name>
        <dbReference type="ChEBI" id="CHEBI:58210"/>
    </cofactor>
</comment>
<dbReference type="RefSeq" id="WP_057811902.1">
    <property type="nucleotide sequence ID" value="NZ_CP040736.1"/>
</dbReference>
<evidence type="ECO:0000256" key="5">
    <source>
        <dbReference type="ARBA" id="ARBA00022630"/>
    </source>
</evidence>
<dbReference type="InterPro" id="IPR007329">
    <property type="entry name" value="FMN-bd"/>
</dbReference>
<keyword evidence="6" id="KW-0274">FAD</keyword>
<dbReference type="EC" id="1.3.99.33" evidence="3"/>
<proteinExistence type="predicted"/>
<evidence type="ECO:0000256" key="1">
    <source>
        <dbReference type="ARBA" id="ARBA00001917"/>
    </source>
</evidence>
<dbReference type="GO" id="GO:0016020">
    <property type="term" value="C:membrane"/>
    <property type="evidence" value="ECO:0007669"/>
    <property type="project" value="InterPro"/>
</dbReference>
<keyword evidence="5" id="KW-0285">Flavoprotein</keyword>
<comment type="catalytic activity">
    <reaction evidence="8">
        <text>dihydrourocanate + A = urocanate + AH2</text>
        <dbReference type="Rhea" id="RHEA:36059"/>
        <dbReference type="ChEBI" id="CHEBI:13193"/>
        <dbReference type="ChEBI" id="CHEBI:17499"/>
        <dbReference type="ChEBI" id="CHEBI:27247"/>
        <dbReference type="ChEBI" id="CHEBI:72991"/>
        <dbReference type="EC" id="1.3.99.33"/>
    </reaction>
</comment>
<dbReference type="STRING" id="1423818.FC88_GL000010"/>
<evidence type="ECO:0000256" key="3">
    <source>
        <dbReference type="ARBA" id="ARBA00013137"/>
    </source>
</evidence>
<comment type="cofactor">
    <cofactor evidence="2">
        <name>FAD</name>
        <dbReference type="ChEBI" id="CHEBI:57692"/>
    </cofactor>
</comment>
<dbReference type="AlphaFoldDB" id="A0A5B7SZJ2"/>
<dbReference type="InterPro" id="IPR036188">
    <property type="entry name" value="FAD/NAD-bd_sf"/>
</dbReference>
<dbReference type="EMBL" id="CP040736">
    <property type="protein sequence ID" value="QCX23719.1"/>
    <property type="molecule type" value="Genomic_DNA"/>
</dbReference>
<dbReference type="Pfam" id="PF00890">
    <property type="entry name" value="FAD_binding_2"/>
    <property type="match status" value="1"/>
</dbReference>
<evidence type="ECO:0000256" key="7">
    <source>
        <dbReference type="ARBA" id="ARBA00023002"/>
    </source>
</evidence>
<dbReference type="PRINTS" id="PR00411">
    <property type="entry name" value="PNDRDTASEI"/>
</dbReference>
<accession>A0A5B7SZJ2</accession>
<gene>
    <name evidence="11" type="ORF">FG051_00765</name>
</gene>
<dbReference type="Gene3D" id="3.90.1010.20">
    <property type="match status" value="1"/>
</dbReference>
<evidence type="ECO:0000259" key="10">
    <source>
        <dbReference type="SMART" id="SM00900"/>
    </source>
</evidence>
<dbReference type="SUPFAM" id="SSF56425">
    <property type="entry name" value="Succinate dehydrogenase/fumarate reductase flavoprotein, catalytic domain"/>
    <property type="match status" value="1"/>
</dbReference>
<dbReference type="Proteomes" id="UP000310673">
    <property type="component" value="Chromosome"/>
</dbReference>
<protein>
    <recommendedName>
        <fullName evidence="4">Urocanate reductase</fullName>
        <ecNumber evidence="3">1.3.99.33</ecNumber>
    </recommendedName>
</protein>
<dbReference type="GO" id="GO:0033765">
    <property type="term" value="F:steroid dehydrogenase activity, acting on the CH-CH group of donors"/>
    <property type="evidence" value="ECO:0007669"/>
    <property type="project" value="UniProtKB-ARBA"/>
</dbReference>
<organism evidence="11 12">
    <name type="scientific">Companilactobacillus futsaii</name>
    <dbReference type="NCBI Taxonomy" id="938155"/>
    <lineage>
        <taxon>Bacteria</taxon>
        <taxon>Bacillati</taxon>
        <taxon>Bacillota</taxon>
        <taxon>Bacilli</taxon>
        <taxon>Lactobacillales</taxon>
        <taxon>Lactobacillaceae</taxon>
        <taxon>Companilactobacillus</taxon>
    </lineage>
</organism>
<reference evidence="11 12" key="1">
    <citation type="submission" date="2019-05" db="EMBL/GenBank/DDBJ databases">
        <title>Genome Sequence of Lactobacillus futsaii Y97, a Potential Probiotic Strain Isolated from the Futsai of Taiwan.</title>
        <authorList>
            <person name="Du X."/>
        </authorList>
    </citation>
    <scope>NUCLEOTIDE SEQUENCE [LARGE SCALE GENOMIC DNA]</scope>
    <source>
        <strain evidence="11 12">Y97</strain>
    </source>
</reference>
<dbReference type="KEGG" id="lft:FG051_00765"/>
<dbReference type="InterPro" id="IPR050315">
    <property type="entry name" value="FAD-oxidoreductase_2"/>
</dbReference>
<dbReference type="SUPFAM" id="SSF51905">
    <property type="entry name" value="FAD/NAD(P)-binding domain"/>
    <property type="match status" value="1"/>
</dbReference>
<evidence type="ECO:0000256" key="6">
    <source>
        <dbReference type="ARBA" id="ARBA00022827"/>
    </source>
</evidence>
<feature type="domain" description="FMN-binding" evidence="10">
    <location>
        <begin position="13"/>
        <end position="86"/>
    </location>
</feature>
<dbReference type="SMART" id="SM00900">
    <property type="entry name" value="FMN_bind"/>
    <property type="match status" value="1"/>
</dbReference>
<name>A0A5B7SZJ2_9LACO</name>
<evidence type="ECO:0000256" key="2">
    <source>
        <dbReference type="ARBA" id="ARBA00001974"/>
    </source>
</evidence>
<evidence type="ECO:0000256" key="4">
    <source>
        <dbReference type="ARBA" id="ARBA00015872"/>
    </source>
</evidence>
<keyword evidence="7" id="KW-0560">Oxidoreductase</keyword>
<dbReference type="GO" id="GO:0008202">
    <property type="term" value="P:steroid metabolic process"/>
    <property type="evidence" value="ECO:0007669"/>
    <property type="project" value="UniProtKB-ARBA"/>
</dbReference>
<dbReference type="GO" id="GO:0010181">
    <property type="term" value="F:FMN binding"/>
    <property type="evidence" value="ECO:0007669"/>
    <property type="project" value="InterPro"/>
</dbReference>
<sequence>MSKVQTFKGTAQSFHGPVTAIVTVTDGKISKVESDNIAPNTVGKLAIESMQNQMTSGQTEDIDAISGASSSTSNFKKAVEKALAVYRGELSQEDALDVNVLAPTDGGKDKSINRPKPSPARGPVYCSDGLKFDDSADVVVVGSGGAGLAAAAQAAQDGLSVLILEKAGVPGGTTNYSGGVIQAAGTKYQKEFTKYQNDTPEKHANLWLAAGENRVNPELVKDLANGAPKNIEWLADQGIKWSSIYGHCHIPYVKDEDFADRIHVYDGGGGMGQGIVLTQALLKTALDNGAKIKYQAPVVSLIQVAGTKEVKGVVAQTQTGDIYVKANKGVILATASIDHNEELAHDLNAQQYHDLQDHACLSTVTDTGDGIKMGQMAGAAVAGMGGTIDFDNKTGNATDDRVPTMPSIFVNSQGQRFVCEDATYAYTYRAIFQQEAQLGGSTYMIFDEKSLSAKGSVWDKESLEKDLDKGDVQKADSIEELAELIDVPVANLQNTLDVWNTNAATGKDPEFGRRTGIQILAAPFYVHKNREANLGAIGGLKINVNCQVLDNANQPISGLFAAGLNAGGWIGPYYPGSGTAISGIVHQGRKAAQFIKENN</sequence>